<dbReference type="EMBL" id="AP018316">
    <property type="protein sequence ID" value="BAZ87563.1"/>
    <property type="molecule type" value="Genomic_DNA"/>
</dbReference>
<dbReference type="Pfam" id="PF11866">
    <property type="entry name" value="DUF3386"/>
    <property type="match status" value="1"/>
</dbReference>
<evidence type="ECO:0000313" key="1">
    <source>
        <dbReference type="EMBL" id="BAZ87563.1"/>
    </source>
</evidence>
<dbReference type="RefSeq" id="WP_096669654.1">
    <property type="nucleotide sequence ID" value="NZ_AP018316.1"/>
</dbReference>
<reference evidence="1 2" key="1">
    <citation type="submission" date="2017-06" db="EMBL/GenBank/DDBJ databases">
        <title>Genome sequencing of cyanobaciteial culture collection at National Institute for Environmental Studies (NIES).</title>
        <authorList>
            <person name="Hirose Y."/>
            <person name="Shimura Y."/>
            <person name="Fujisawa T."/>
            <person name="Nakamura Y."/>
            <person name="Kawachi M."/>
        </authorList>
    </citation>
    <scope>NUCLEOTIDE SEQUENCE [LARGE SCALE GENOMIC DNA]</scope>
    <source>
        <strain evidence="1 2">NIES-806</strain>
    </source>
</reference>
<dbReference type="InterPro" id="IPR021809">
    <property type="entry name" value="DUF3386"/>
</dbReference>
<keyword evidence="2" id="KW-1185">Reference proteome</keyword>
<protein>
    <recommendedName>
        <fullName evidence="3">DUF3386 domain-containing protein</fullName>
    </recommendedName>
</protein>
<dbReference type="Proteomes" id="UP000218702">
    <property type="component" value="Chromosome"/>
</dbReference>
<sequence length="212" mass="24279">MAIQSTAGILFQTAYESRYTWDEHFPGYTADVQLLQEGEVYKGKIQIDRNLNVEITGVADKQIEAGIDIQLQEIITRCQSSDFQSFYGQHEFSLGDTAETVFVKSENTDSHYQVRNQKIYQEIRVMGRMSLEVNSEQFLEADSGYIPAVYDVVFRNSQTGDVNSILKFTDTYQKFGNYYILTKQVVAEYEDGKTATPQSITEFVYSNIQLLE</sequence>
<dbReference type="OrthoDB" id="447919at2"/>
<dbReference type="AlphaFoldDB" id="A0A1Z4V849"/>
<organism evidence="1 2">
    <name type="scientific">Dolichospermum compactum NIES-806</name>
    <dbReference type="NCBI Taxonomy" id="1973481"/>
    <lineage>
        <taxon>Bacteria</taxon>
        <taxon>Bacillati</taxon>
        <taxon>Cyanobacteriota</taxon>
        <taxon>Cyanophyceae</taxon>
        <taxon>Nostocales</taxon>
        <taxon>Aphanizomenonaceae</taxon>
        <taxon>Dolichospermum</taxon>
        <taxon>Dolichospermum compactum</taxon>
    </lineage>
</organism>
<dbReference type="KEGG" id="dcm:NIES806_37930"/>
<accession>A0A1Z4V849</accession>
<proteinExistence type="predicted"/>
<gene>
    <name evidence="1" type="ORF">NIES806_37930</name>
</gene>
<evidence type="ECO:0000313" key="2">
    <source>
        <dbReference type="Proteomes" id="UP000218702"/>
    </source>
</evidence>
<name>A0A1Z4V849_9CYAN</name>
<evidence type="ECO:0008006" key="3">
    <source>
        <dbReference type="Google" id="ProtNLM"/>
    </source>
</evidence>